<gene>
    <name evidence="5" type="ORF">SAMN05216554_0435</name>
</gene>
<dbReference type="PANTHER" id="PTHR13794">
    <property type="entry name" value="ENOLASE SUPERFAMILY, MANDELATE RACEMASE"/>
    <property type="match status" value="1"/>
</dbReference>
<dbReference type="Proteomes" id="UP000198891">
    <property type="component" value="Unassembled WGS sequence"/>
</dbReference>
<comment type="cofactor">
    <cofactor evidence="1">
        <name>Mg(2+)</name>
        <dbReference type="ChEBI" id="CHEBI:18420"/>
    </cofactor>
</comment>
<dbReference type="GO" id="GO:0000287">
    <property type="term" value="F:magnesium ion binding"/>
    <property type="evidence" value="ECO:0007669"/>
    <property type="project" value="TreeGrafter"/>
</dbReference>
<keyword evidence="6" id="KW-1185">Reference proteome</keyword>
<dbReference type="Gene3D" id="3.30.390.10">
    <property type="entry name" value="Enolase-like, N-terminal domain"/>
    <property type="match status" value="1"/>
</dbReference>
<dbReference type="GO" id="GO:0016853">
    <property type="term" value="F:isomerase activity"/>
    <property type="evidence" value="ECO:0007669"/>
    <property type="project" value="UniProtKB-KW"/>
</dbReference>
<dbReference type="Gene3D" id="3.20.20.120">
    <property type="entry name" value="Enolase-like C-terminal domain"/>
    <property type="match status" value="1"/>
</dbReference>
<dbReference type="InterPro" id="IPR046945">
    <property type="entry name" value="RHMD-like"/>
</dbReference>
<dbReference type="SUPFAM" id="SSF51604">
    <property type="entry name" value="Enolase C-terminal domain-like"/>
    <property type="match status" value="1"/>
</dbReference>
<dbReference type="PANTHER" id="PTHR13794:SF58">
    <property type="entry name" value="MITOCHONDRIAL ENOLASE SUPERFAMILY MEMBER 1"/>
    <property type="match status" value="1"/>
</dbReference>
<proteinExistence type="predicted"/>
<feature type="domain" description="Mandelate racemase/muconate lactonizing enzyme C-terminal" evidence="4">
    <location>
        <begin position="129"/>
        <end position="230"/>
    </location>
</feature>
<evidence type="ECO:0000313" key="6">
    <source>
        <dbReference type="Proteomes" id="UP000198891"/>
    </source>
</evidence>
<protein>
    <submittedName>
        <fullName evidence="5">D-galactarolactone cycloisomerase</fullName>
    </submittedName>
</protein>
<keyword evidence="3" id="KW-0460">Magnesium</keyword>
<dbReference type="InterPro" id="IPR036849">
    <property type="entry name" value="Enolase-like_C_sf"/>
</dbReference>
<evidence type="ECO:0000313" key="5">
    <source>
        <dbReference type="EMBL" id="SDY47481.1"/>
    </source>
</evidence>
<dbReference type="SUPFAM" id="SSF54826">
    <property type="entry name" value="Enolase N-terminal domain-like"/>
    <property type="match status" value="1"/>
</dbReference>
<dbReference type="AlphaFoldDB" id="A0A1H3K5P6"/>
<evidence type="ECO:0000256" key="2">
    <source>
        <dbReference type="ARBA" id="ARBA00022723"/>
    </source>
</evidence>
<accession>A0A1H3K5P6</accession>
<dbReference type="EMBL" id="FNPZ01000001">
    <property type="protein sequence ID" value="SDY47481.1"/>
    <property type="molecule type" value="Genomic_DNA"/>
</dbReference>
<evidence type="ECO:0000256" key="1">
    <source>
        <dbReference type="ARBA" id="ARBA00001946"/>
    </source>
</evidence>
<keyword evidence="2" id="KW-0479">Metal-binding</keyword>
<dbReference type="InterPro" id="IPR029017">
    <property type="entry name" value="Enolase-like_N"/>
</dbReference>
<sequence>MKIARTEIFPINVPATPEQVAAGYYHRYCVVRMTTTEGVRGHSFAGPIDRTVWPAVIAATEGASVTDIDGMLRRGLNRGAGAEHAAWDALGKTLGEPVHALLGGARMQELKAYVTLVWPGDPSQSHVSHAQTVDAVLAYQAAGFEGVKIRCWREPGENARLCEVILAATGPDFTLMVDRTAHVSGATWTYEQALAEARELQDVGVRWLEEPLDRYDLSGQSRLADEIEMQIVGGEGYATPAEFAAALVARSFDVIQPDASIANGILPTVRVATMAEALGVPVCLHGTGGLRLPGWLQAAALIGPEWQELAIIPPTLHPDEAWSLNESVLRSAPWSIDRGRISVPTAPGLGLDVDDDALDRYRIG</sequence>
<dbReference type="Pfam" id="PF13378">
    <property type="entry name" value="MR_MLE_C"/>
    <property type="match status" value="1"/>
</dbReference>
<dbReference type="CDD" id="cd03316">
    <property type="entry name" value="MR_like"/>
    <property type="match status" value="1"/>
</dbReference>
<evidence type="ECO:0000259" key="4">
    <source>
        <dbReference type="SMART" id="SM00922"/>
    </source>
</evidence>
<evidence type="ECO:0000256" key="3">
    <source>
        <dbReference type="ARBA" id="ARBA00022842"/>
    </source>
</evidence>
<organism evidence="5 6">
    <name type="scientific">Herbiconiux ginsengi</name>
    <dbReference type="NCBI Taxonomy" id="381665"/>
    <lineage>
        <taxon>Bacteria</taxon>
        <taxon>Bacillati</taxon>
        <taxon>Actinomycetota</taxon>
        <taxon>Actinomycetes</taxon>
        <taxon>Micrococcales</taxon>
        <taxon>Microbacteriaceae</taxon>
        <taxon>Herbiconiux</taxon>
    </lineage>
</organism>
<dbReference type="STRING" id="381665.SAMN05216554_0435"/>
<name>A0A1H3K5P6_9MICO</name>
<dbReference type="GO" id="GO:0016052">
    <property type="term" value="P:carbohydrate catabolic process"/>
    <property type="evidence" value="ECO:0007669"/>
    <property type="project" value="TreeGrafter"/>
</dbReference>
<dbReference type="InterPro" id="IPR029065">
    <property type="entry name" value="Enolase_C-like"/>
</dbReference>
<dbReference type="SMART" id="SM00922">
    <property type="entry name" value="MR_MLE"/>
    <property type="match status" value="1"/>
</dbReference>
<dbReference type="GO" id="GO:0016836">
    <property type="term" value="F:hydro-lyase activity"/>
    <property type="evidence" value="ECO:0007669"/>
    <property type="project" value="TreeGrafter"/>
</dbReference>
<reference evidence="5 6" key="1">
    <citation type="submission" date="2016-10" db="EMBL/GenBank/DDBJ databases">
        <authorList>
            <person name="de Groot N.N."/>
        </authorList>
    </citation>
    <scope>NUCLEOTIDE SEQUENCE [LARGE SCALE GENOMIC DNA]</scope>
    <source>
        <strain evidence="5 6">CGMCC 4.3491</strain>
    </source>
</reference>
<keyword evidence="5" id="KW-0413">Isomerase</keyword>
<dbReference type="InterPro" id="IPR013342">
    <property type="entry name" value="Mandelate_racemase_C"/>
</dbReference>